<feature type="region of interest" description="Disordered" evidence="1">
    <location>
        <begin position="1"/>
        <end position="25"/>
    </location>
</feature>
<accession>A0AAV5J057</accession>
<reference evidence="2 3" key="1">
    <citation type="journal article" date="2021" name="Commun. Biol.">
        <title>The genome of Shorea leprosula (Dipterocarpaceae) highlights the ecological relevance of drought in aseasonal tropical rainforests.</title>
        <authorList>
            <person name="Ng K.K.S."/>
            <person name="Kobayashi M.J."/>
            <person name="Fawcett J.A."/>
            <person name="Hatakeyama M."/>
            <person name="Paape T."/>
            <person name="Ng C.H."/>
            <person name="Ang C.C."/>
            <person name="Tnah L.H."/>
            <person name="Lee C.T."/>
            <person name="Nishiyama T."/>
            <person name="Sese J."/>
            <person name="O'Brien M.J."/>
            <person name="Copetti D."/>
            <person name="Mohd Noor M.I."/>
            <person name="Ong R.C."/>
            <person name="Putra M."/>
            <person name="Sireger I.Z."/>
            <person name="Indrioko S."/>
            <person name="Kosugi Y."/>
            <person name="Izuno A."/>
            <person name="Isagi Y."/>
            <person name="Lee S.L."/>
            <person name="Shimizu K.K."/>
        </authorList>
    </citation>
    <scope>NUCLEOTIDE SEQUENCE [LARGE SCALE GENOMIC DNA]</scope>
    <source>
        <strain evidence="2">214</strain>
    </source>
</reference>
<dbReference type="AlphaFoldDB" id="A0AAV5J057"/>
<comment type="caution">
    <text evidence="2">The sequence shown here is derived from an EMBL/GenBank/DDBJ whole genome shotgun (WGS) entry which is preliminary data.</text>
</comment>
<organism evidence="2 3">
    <name type="scientific">Rubroshorea leprosula</name>
    <dbReference type="NCBI Taxonomy" id="152421"/>
    <lineage>
        <taxon>Eukaryota</taxon>
        <taxon>Viridiplantae</taxon>
        <taxon>Streptophyta</taxon>
        <taxon>Embryophyta</taxon>
        <taxon>Tracheophyta</taxon>
        <taxon>Spermatophyta</taxon>
        <taxon>Magnoliopsida</taxon>
        <taxon>eudicotyledons</taxon>
        <taxon>Gunneridae</taxon>
        <taxon>Pentapetalae</taxon>
        <taxon>rosids</taxon>
        <taxon>malvids</taxon>
        <taxon>Malvales</taxon>
        <taxon>Dipterocarpaceae</taxon>
        <taxon>Rubroshorea</taxon>
    </lineage>
</organism>
<name>A0AAV5J057_9ROSI</name>
<evidence type="ECO:0000313" key="3">
    <source>
        <dbReference type="Proteomes" id="UP001054252"/>
    </source>
</evidence>
<evidence type="ECO:0000313" key="2">
    <source>
        <dbReference type="EMBL" id="GKV05539.1"/>
    </source>
</evidence>
<proteinExistence type="predicted"/>
<feature type="compositionally biased region" description="Basic and acidic residues" evidence="1">
    <location>
        <begin position="8"/>
        <end position="24"/>
    </location>
</feature>
<protein>
    <submittedName>
        <fullName evidence="2">Uncharacterized protein</fullName>
    </submittedName>
</protein>
<dbReference type="Proteomes" id="UP001054252">
    <property type="component" value="Unassembled WGS sequence"/>
</dbReference>
<dbReference type="EMBL" id="BPVZ01000023">
    <property type="protein sequence ID" value="GKV05539.1"/>
    <property type="molecule type" value="Genomic_DNA"/>
</dbReference>
<evidence type="ECO:0000256" key="1">
    <source>
        <dbReference type="SAM" id="MobiDB-lite"/>
    </source>
</evidence>
<gene>
    <name evidence="2" type="ORF">SLEP1_g17539</name>
</gene>
<sequence length="52" mass="5814">MYISGTKGRAERTRPNRFADENQRDAAAQICRRTRTASVFPLSSSVASQKIL</sequence>
<keyword evidence="3" id="KW-1185">Reference proteome</keyword>